<organism evidence="1 2">
    <name type="scientific">Donghicola eburneus</name>
    <dbReference type="NCBI Taxonomy" id="393278"/>
    <lineage>
        <taxon>Bacteria</taxon>
        <taxon>Pseudomonadati</taxon>
        <taxon>Pseudomonadota</taxon>
        <taxon>Alphaproteobacteria</taxon>
        <taxon>Rhodobacterales</taxon>
        <taxon>Roseobacteraceae</taxon>
        <taxon>Donghicola</taxon>
    </lineage>
</organism>
<accession>A0A1M4MYH0</accession>
<evidence type="ECO:0000313" key="1">
    <source>
        <dbReference type="EMBL" id="SCM66848.1"/>
    </source>
</evidence>
<reference evidence="2" key="1">
    <citation type="submission" date="2016-09" db="EMBL/GenBank/DDBJ databases">
        <authorList>
            <person name="Wibberg D."/>
        </authorList>
    </citation>
    <scope>NUCLEOTIDE SEQUENCE [LARGE SCALE GENOMIC DNA]</scope>
</reference>
<dbReference type="EMBL" id="FMJB01000040">
    <property type="protein sequence ID" value="SCM66848.1"/>
    <property type="molecule type" value="Genomic_DNA"/>
</dbReference>
<name>A0A1M4MYH0_9RHOB</name>
<evidence type="ECO:0000313" key="2">
    <source>
        <dbReference type="Proteomes" id="UP000184085"/>
    </source>
</evidence>
<dbReference type="AlphaFoldDB" id="A0A1M4MYH0"/>
<proteinExistence type="predicted"/>
<gene>
    <name evidence="1" type="ORF">KARMA_1030</name>
</gene>
<protein>
    <submittedName>
        <fullName evidence="1">Uncharacterized protein</fullName>
    </submittedName>
</protein>
<keyword evidence="2" id="KW-1185">Reference proteome</keyword>
<dbReference type="Proteomes" id="UP000184085">
    <property type="component" value="Unassembled WGS sequence"/>
</dbReference>
<sequence length="127" mass="13821">MLHTNFQKTTENFIEPARAQSQPRAIAIIAGADGQPPLPAHVLELVSDRLEAPVQLYFSSARQLRAYKTSDSDAAEIALVICDRPITGPLATLPALYASEVTDGIPLRTLMRQIDAITENAERPRAA</sequence>
<dbReference type="RefSeq" id="WP_072705023.1">
    <property type="nucleotide sequence ID" value="NZ_FMJB01000040.1"/>
</dbReference>